<evidence type="ECO:0000256" key="2">
    <source>
        <dbReference type="SAM" id="SignalP"/>
    </source>
</evidence>
<comment type="caution">
    <text evidence="3">The sequence shown here is derived from an EMBL/GenBank/DDBJ whole genome shotgun (WGS) entry which is preliminary data.</text>
</comment>
<keyword evidence="2" id="KW-0732">Signal</keyword>
<evidence type="ECO:0000313" key="3">
    <source>
        <dbReference type="EMBL" id="CAK0809913.1"/>
    </source>
</evidence>
<feature type="chain" id="PRO_5047242415" evidence="2">
    <location>
        <begin position="28"/>
        <end position="314"/>
    </location>
</feature>
<reference evidence="3" key="1">
    <citation type="submission" date="2023-10" db="EMBL/GenBank/DDBJ databases">
        <authorList>
            <person name="Chen Y."/>
            <person name="Shah S."/>
            <person name="Dougan E. K."/>
            <person name="Thang M."/>
            <person name="Chan C."/>
        </authorList>
    </citation>
    <scope>NUCLEOTIDE SEQUENCE [LARGE SCALE GENOMIC DNA]</scope>
</reference>
<evidence type="ECO:0000256" key="1">
    <source>
        <dbReference type="SAM" id="MobiDB-lite"/>
    </source>
</evidence>
<sequence>WSLSVAFGGWGLLPLAFLFGRLCAGRGQPERRSGAPLATVESGPPAGSQRAAALPAAAPPGRAMARAADIHEMMVAINFEDVPNSHWHVSNLEHRLDDLRWIALSLDLEVVVLDLSRHIGAARQGAAALADVLRPAGAAAPAGQPGGQALITGRRFADPAHEHSGEVALVEIIRNAFCMAIRGGAGLAEGGDDGERRCTFAERPAAQDLEDWRAEKSSGCGRDARTLPIQRDMGRARIAPLKGAIAEMTFLTDPPPAGWPFAGPQAIQDALAAARAANEDLPGFHERWARSSGVNPDRAVALKHRDFFSVLHHL</sequence>
<organism evidence="3 4">
    <name type="scientific">Prorocentrum cordatum</name>
    <dbReference type="NCBI Taxonomy" id="2364126"/>
    <lineage>
        <taxon>Eukaryota</taxon>
        <taxon>Sar</taxon>
        <taxon>Alveolata</taxon>
        <taxon>Dinophyceae</taxon>
        <taxon>Prorocentrales</taxon>
        <taxon>Prorocentraceae</taxon>
        <taxon>Prorocentrum</taxon>
    </lineage>
</organism>
<feature type="signal peptide" evidence="2">
    <location>
        <begin position="1"/>
        <end position="27"/>
    </location>
</feature>
<keyword evidence="4" id="KW-1185">Reference proteome</keyword>
<protein>
    <submittedName>
        <fullName evidence="3">Uncharacterized protein</fullName>
    </submittedName>
</protein>
<proteinExistence type="predicted"/>
<evidence type="ECO:0000313" key="4">
    <source>
        <dbReference type="Proteomes" id="UP001189429"/>
    </source>
</evidence>
<feature type="non-terminal residue" evidence="3">
    <location>
        <position position="1"/>
    </location>
</feature>
<accession>A0ABN9QX68</accession>
<name>A0ABN9QX68_9DINO</name>
<feature type="region of interest" description="Disordered" evidence="1">
    <location>
        <begin position="30"/>
        <end position="58"/>
    </location>
</feature>
<dbReference type="EMBL" id="CAUYUJ010004525">
    <property type="protein sequence ID" value="CAK0809913.1"/>
    <property type="molecule type" value="Genomic_DNA"/>
</dbReference>
<dbReference type="Proteomes" id="UP001189429">
    <property type="component" value="Unassembled WGS sequence"/>
</dbReference>
<gene>
    <name evidence="3" type="ORF">PCOR1329_LOCUS15035</name>
</gene>
<feature type="non-terminal residue" evidence="3">
    <location>
        <position position="314"/>
    </location>
</feature>